<dbReference type="Proteomes" id="UP000184608">
    <property type="component" value="Unassembled WGS sequence"/>
</dbReference>
<dbReference type="GO" id="GO:0008236">
    <property type="term" value="F:serine-type peptidase activity"/>
    <property type="evidence" value="ECO:0007669"/>
    <property type="project" value="UniProtKB-KW"/>
</dbReference>
<proteinExistence type="inferred from homology"/>
<dbReference type="Gene3D" id="3.30.750.44">
    <property type="match status" value="1"/>
</dbReference>
<comment type="similarity">
    <text evidence="2">Belongs to the peptidase S41B family.</text>
</comment>
<dbReference type="OrthoDB" id="9758793at2"/>
<dbReference type="InterPro" id="IPR012393">
    <property type="entry name" value="Tricorn_protease"/>
</dbReference>
<dbReference type="Pfam" id="PF26549">
    <property type="entry name" value="Tricorn_N"/>
    <property type="match status" value="1"/>
</dbReference>
<dbReference type="Pfam" id="PF14685">
    <property type="entry name" value="PDZ_Tricorn"/>
    <property type="match status" value="1"/>
</dbReference>
<reference evidence="10 11" key="1">
    <citation type="submission" date="2016-11" db="EMBL/GenBank/DDBJ databases">
        <authorList>
            <person name="Jaros S."/>
            <person name="Januszkiewicz K."/>
            <person name="Wedrychowicz H."/>
        </authorList>
    </citation>
    <scope>NUCLEOTIDE SEQUENCE [LARGE SCALE GENOMIC DNA]</scope>
    <source>
        <strain evidence="10 11">CECT 7868</strain>
    </source>
</reference>
<dbReference type="SUPFAM" id="SSF69304">
    <property type="entry name" value="Tricorn protease N-terminal domain"/>
    <property type="match status" value="2"/>
</dbReference>
<evidence type="ECO:0000256" key="2">
    <source>
        <dbReference type="ARBA" id="ARBA00008524"/>
    </source>
</evidence>
<keyword evidence="11" id="KW-1185">Reference proteome</keyword>
<keyword evidence="4" id="KW-0645">Protease</keyword>
<feature type="chain" id="PRO_5012748251" description="Tail specific protease domain-containing protein" evidence="8">
    <location>
        <begin position="21"/>
        <end position="1186"/>
    </location>
</feature>
<dbReference type="Gene3D" id="2.130.10.10">
    <property type="entry name" value="YVTN repeat-like/Quinoprotein amine dehydrogenase"/>
    <property type="match status" value="1"/>
</dbReference>
<evidence type="ECO:0000256" key="6">
    <source>
        <dbReference type="ARBA" id="ARBA00022825"/>
    </source>
</evidence>
<keyword evidence="8" id="KW-0732">Signal</keyword>
<protein>
    <recommendedName>
        <fullName evidence="9">Tail specific protease domain-containing protein</fullName>
    </recommendedName>
</protein>
<name>A0A1M6C6V8_9VIBR</name>
<dbReference type="Gene3D" id="2.30.42.10">
    <property type="match status" value="1"/>
</dbReference>
<keyword evidence="5" id="KW-0378">Hydrolase</keyword>
<dbReference type="PANTHER" id="PTHR43253">
    <property type="entry name" value="TRICORN PROTEASE HOMOLOG 2-RELATED"/>
    <property type="match status" value="1"/>
</dbReference>
<keyword evidence="6" id="KW-0720">Serine protease</keyword>
<dbReference type="Pfam" id="PF03572">
    <property type="entry name" value="Peptidase_S41"/>
    <property type="match status" value="1"/>
</dbReference>
<dbReference type="CDD" id="cd07562">
    <property type="entry name" value="Peptidase_S41_TRI"/>
    <property type="match status" value="1"/>
</dbReference>
<dbReference type="STRING" id="1216006.VA7868_03948"/>
<comment type="subcellular location">
    <subcellularLocation>
        <location evidence="1">Cytoplasm</location>
    </subcellularLocation>
</comment>
<evidence type="ECO:0000259" key="9">
    <source>
        <dbReference type="SMART" id="SM00245"/>
    </source>
</evidence>
<feature type="compositionally biased region" description="Polar residues" evidence="7">
    <location>
        <begin position="597"/>
        <end position="609"/>
    </location>
</feature>
<dbReference type="AlphaFoldDB" id="A0A1M6C6V8"/>
<dbReference type="InterPro" id="IPR029414">
    <property type="entry name" value="Tricorn_PDZ"/>
</dbReference>
<dbReference type="GO" id="GO:0006508">
    <property type="term" value="P:proteolysis"/>
    <property type="evidence" value="ECO:0007669"/>
    <property type="project" value="UniProtKB-KW"/>
</dbReference>
<dbReference type="InterPro" id="IPR036034">
    <property type="entry name" value="PDZ_sf"/>
</dbReference>
<feature type="signal peptide" evidence="8">
    <location>
        <begin position="1"/>
        <end position="20"/>
    </location>
</feature>
<gene>
    <name evidence="10" type="ORF">VA7868_03948</name>
</gene>
<dbReference type="SUPFAM" id="SSF50156">
    <property type="entry name" value="PDZ domain-like"/>
    <property type="match status" value="1"/>
</dbReference>
<evidence type="ECO:0000313" key="11">
    <source>
        <dbReference type="Proteomes" id="UP000184608"/>
    </source>
</evidence>
<evidence type="ECO:0000256" key="8">
    <source>
        <dbReference type="SAM" id="SignalP"/>
    </source>
</evidence>
<dbReference type="Gene3D" id="2.120.10.60">
    <property type="entry name" value="Tricorn protease N-terminal domain"/>
    <property type="match status" value="1"/>
</dbReference>
<dbReference type="Pfam" id="PF26550">
    <property type="entry name" value="Tricorn_2nd"/>
    <property type="match status" value="1"/>
</dbReference>
<evidence type="ECO:0000313" key="10">
    <source>
        <dbReference type="EMBL" id="SHI56709.1"/>
    </source>
</evidence>
<dbReference type="RefSeq" id="WP_073605556.1">
    <property type="nucleotide sequence ID" value="NZ_FQXZ01000045.1"/>
</dbReference>
<accession>A0A1M6C6V8</accession>
<evidence type="ECO:0000256" key="5">
    <source>
        <dbReference type="ARBA" id="ARBA00022801"/>
    </source>
</evidence>
<dbReference type="EMBL" id="FQXZ01000045">
    <property type="protein sequence ID" value="SHI56709.1"/>
    <property type="molecule type" value="Genomic_DNA"/>
</dbReference>
<dbReference type="SUPFAM" id="SSF52096">
    <property type="entry name" value="ClpP/crotonase"/>
    <property type="match status" value="1"/>
</dbReference>
<evidence type="ECO:0000256" key="4">
    <source>
        <dbReference type="ARBA" id="ARBA00022670"/>
    </source>
</evidence>
<feature type="region of interest" description="Disordered" evidence="7">
    <location>
        <begin position="566"/>
        <end position="656"/>
    </location>
</feature>
<dbReference type="Pfam" id="PF14684">
    <property type="entry name" value="Tricorn_C1"/>
    <property type="match status" value="1"/>
</dbReference>
<organism evidence="10 11">
    <name type="scientific">Vibrio aerogenes CECT 7868</name>
    <dbReference type="NCBI Taxonomy" id="1216006"/>
    <lineage>
        <taxon>Bacteria</taxon>
        <taxon>Pseudomonadati</taxon>
        <taxon>Pseudomonadota</taxon>
        <taxon>Gammaproteobacteria</taxon>
        <taxon>Vibrionales</taxon>
        <taxon>Vibrionaceae</taxon>
        <taxon>Vibrio</taxon>
    </lineage>
</organism>
<dbReference type="PANTHER" id="PTHR43253:SF1">
    <property type="entry name" value="TRICORN PROTEASE HOMOLOG 2-RELATED"/>
    <property type="match status" value="1"/>
</dbReference>
<evidence type="ECO:0000256" key="3">
    <source>
        <dbReference type="ARBA" id="ARBA00022490"/>
    </source>
</evidence>
<feature type="compositionally biased region" description="Basic and acidic residues" evidence="7">
    <location>
        <begin position="610"/>
        <end position="624"/>
    </location>
</feature>
<evidence type="ECO:0000256" key="7">
    <source>
        <dbReference type="SAM" id="MobiDB-lite"/>
    </source>
</evidence>
<dbReference type="GO" id="GO:0005737">
    <property type="term" value="C:cytoplasm"/>
    <property type="evidence" value="ECO:0007669"/>
    <property type="project" value="UniProtKB-SubCell"/>
</dbReference>
<feature type="domain" description="Tail specific protease" evidence="9">
    <location>
        <begin position="928"/>
        <end position="1133"/>
    </location>
</feature>
<evidence type="ECO:0000256" key="1">
    <source>
        <dbReference type="ARBA" id="ARBA00004496"/>
    </source>
</evidence>
<dbReference type="InterPro" id="IPR005151">
    <property type="entry name" value="Tail-specific_protease"/>
</dbReference>
<sequence length="1186" mass="132175">MQWKCYWFILLAGISISASAYSGPSHTGYYRQPALHGDQLIFVAEGDLWTAQTNQKMAHRLTSRRGMEDDAIISPDGRQVAFVANYDGAREAYVMPIDGGIPARVTFEQMNVRLQQWTKQGGILYATNHVTGPLGTWQLKEVNPDTLKTHVLPLYNANQGVIDEAGNTLFFARFGTQVSGDKLRAYRGGAQGQIWRFQPGSQQEAQLLTPAGSGSASDPMFYQGKVYYLSDKSGNPNLWSMNPDGSDKTQLTFYTRFPVRTPDLSEGRIVFQLGADLMIYTITPPQAQTTGKPADPRDSSAQAQLLPLQLVSDQPYRQPRWIKNPLDYESSTTITPDGNRVVITARGKVAVATTDGTRLTEIQTPAHSRVKLARMSQDKKWIYAICDASGEEQIWQFAADGTDKMKQMTHEGHSIRWSLSESPDGKHLLTDDKDGHLWLVDVQTGKMKQILDHGPVNDAFGTYQWSDDSRYLAIGTMPDNADRSTIVLYDLATGYSQQLTSGKYNSFSPGFSADGQWLYFLSDRHFEAISSSPWQDRISDPVFAGQTGIFAFALDPQAEFPFRPVSELTNKPDAEPQSQPDDSVPKEALPAEDEQPDSSSKVTSSQAEQTRAEPLKTESVKAEPEQAAGQAQPEKTDDSLKSEQPVDAGSMAQKNKQEILPEPESAPGWKTIQKRLWQVPVKAGKYAQLRVGKNGLYLLREGQSGNNQLKFVRYADRQVSLNTVSGGISRYELSQDREHLFVVYDSDGYVVPAGSSLPGRMGRYRVNVNQWHMQVNPVDEWLQMFHSAWLMHRDMFYDPSMRGVDWNQVKTQLEPLVSRVSDRDELADLLGQMTSRLNSLHSQINAGEDLPEAVETADAASLGAVLVQTGKGVQIEHIYQADPEVPEMASPLAKPGVDAENGDLIVEINKRPVASLADVSQLLRNQFDQQVLLTLSRSGKTHQVIVYPVDAKKSRNYAWQDWAEQNQQQVREQSDHQIGYIYLHAMVSKDAGTFVREFYANIDKQGLIIDVRNNQGGNIDSWVLDKLMRRTWMYWKSRHGGAYPNMQQAFRGHIAVLANQMTYSDGETFTAGVKALNLGPVIGMRTFGAGVWLDNSNNLTDWGRARVAQYPQYSVDGQWLIEQHGVAPTIEVDNLPYETFMGHDAQLQKAIDYLNDKIKTSPLKPLEPVVEAGTTVQAADIPASGL</sequence>
<dbReference type="Gene3D" id="3.90.226.10">
    <property type="entry name" value="2-enoyl-CoA Hydratase, Chain A, domain 1"/>
    <property type="match status" value="1"/>
</dbReference>
<dbReference type="SMART" id="SM00245">
    <property type="entry name" value="TSPc"/>
    <property type="match status" value="1"/>
</dbReference>
<dbReference type="InterPro" id="IPR015943">
    <property type="entry name" value="WD40/YVTN_repeat-like_dom_sf"/>
</dbReference>
<dbReference type="InterPro" id="IPR029045">
    <property type="entry name" value="ClpP/crotonase-like_dom_sf"/>
</dbReference>
<dbReference type="InterPro" id="IPR028204">
    <property type="entry name" value="Tricorn_C1"/>
</dbReference>
<keyword evidence="3" id="KW-0963">Cytoplasm</keyword>